<comment type="caution">
    <text evidence="3">The sequence shown here is derived from an EMBL/GenBank/DDBJ whole genome shotgun (WGS) entry which is preliminary data.</text>
</comment>
<gene>
    <name evidence="3" type="ORF">RB653_009253</name>
</gene>
<keyword evidence="4" id="KW-1185">Reference proteome</keyword>
<feature type="signal peptide" evidence="2">
    <location>
        <begin position="1"/>
        <end position="22"/>
    </location>
</feature>
<name>A0AAN7TTY8_9MYCE</name>
<evidence type="ECO:0000256" key="2">
    <source>
        <dbReference type="SAM" id="SignalP"/>
    </source>
</evidence>
<protein>
    <recommendedName>
        <fullName evidence="5">Transmembrane protein</fullName>
    </recommendedName>
</protein>
<dbReference type="InterPro" id="IPR036709">
    <property type="entry name" value="Autotransporte_beta_dom_sf"/>
</dbReference>
<feature type="chain" id="PRO_5042991547" description="Transmembrane protein" evidence="2">
    <location>
        <begin position="23"/>
        <end position="388"/>
    </location>
</feature>
<keyword evidence="1" id="KW-0472">Membrane</keyword>
<evidence type="ECO:0000313" key="4">
    <source>
        <dbReference type="Proteomes" id="UP001344447"/>
    </source>
</evidence>
<dbReference type="Proteomes" id="UP001344447">
    <property type="component" value="Unassembled WGS sequence"/>
</dbReference>
<organism evidence="3 4">
    <name type="scientific">Dictyostelium firmibasis</name>
    <dbReference type="NCBI Taxonomy" id="79012"/>
    <lineage>
        <taxon>Eukaryota</taxon>
        <taxon>Amoebozoa</taxon>
        <taxon>Evosea</taxon>
        <taxon>Eumycetozoa</taxon>
        <taxon>Dictyostelia</taxon>
        <taxon>Dictyosteliales</taxon>
        <taxon>Dictyosteliaceae</taxon>
        <taxon>Dictyostelium</taxon>
    </lineage>
</organism>
<evidence type="ECO:0008006" key="5">
    <source>
        <dbReference type="Google" id="ProtNLM"/>
    </source>
</evidence>
<keyword evidence="1" id="KW-0812">Transmembrane</keyword>
<feature type="transmembrane region" description="Helical" evidence="1">
    <location>
        <begin position="368"/>
        <end position="386"/>
    </location>
</feature>
<sequence length="388" mass="41211">MMIKNFILTVFLLVCISAFVNSQSTVGLSGAVSVSLNGDVVRSYIYTDSNLISPSFTLSGVSIGGTILNGGKGGSVSVDTSIFKLDTIRGIFKIFPTYFFNYFDFKADVNQGISANATSISSIFMPTFVVEYEETNDQEGFQYGSDTLLGYVNLAQLPYTLSKQTTTLKVDDESFTVYQVNLTSSGSKYANLFQMVFYVSGAPIELGDNKLSAEQSKVDIIINGYYGSNNVKDCAINGNNVDLGCISTGPSSNSNSRLALTSFYATAGLDFSLNGNGDINIDGTPLNAGFSWVSNAQVKVNGSSSVKTVNIFANTTASDADGKVFGSASVSGALSGKVFSKFLVHSFDVVRPNTVLWDPSIGASVNSATSVVFSFGLILSLVFFVLSL</sequence>
<keyword evidence="1" id="KW-1133">Transmembrane helix</keyword>
<dbReference type="AlphaFoldDB" id="A0AAN7TTY8"/>
<proteinExistence type="predicted"/>
<keyword evidence="2" id="KW-0732">Signal</keyword>
<dbReference type="EMBL" id="JAVFKY010000003">
    <property type="protein sequence ID" value="KAK5579569.1"/>
    <property type="molecule type" value="Genomic_DNA"/>
</dbReference>
<reference evidence="3 4" key="1">
    <citation type="submission" date="2023-11" db="EMBL/GenBank/DDBJ databases">
        <title>Dfirmibasis_genome.</title>
        <authorList>
            <person name="Edelbroek B."/>
            <person name="Kjellin J."/>
            <person name="Jerlstrom-Hultqvist J."/>
            <person name="Soderbom F."/>
        </authorList>
    </citation>
    <scope>NUCLEOTIDE SEQUENCE [LARGE SCALE GENOMIC DNA]</scope>
    <source>
        <strain evidence="3 4">TNS-C-14</strain>
    </source>
</reference>
<dbReference type="PANTHER" id="PTHR38085:SF1">
    <property type="match status" value="1"/>
</dbReference>
<evidence type="ECO:0000313" key="3">
    <source>
        <dbReference type="EMBL" id="KAK5579569.1"/>
    </source>
</evidence>
<evidence type="ECO:0000256" key="1">
    <source>
        <dbReference type="SAM" id="Phobius"/>
    </source>
</evidence>
<dbReference type="SUPFAM" id="SSF103515">
    <property type="entry name" value="Autotransporter"/>
    <property type="match status" value="1"/>
</dbReference>
<dbReference type="PANTHER" id="PTHR38085">
    <property type="match status" value="1"/>
</dbReference>
<accession>A0AAN7TTY8</accession>